<keyword evidence="3" id="KW-1185">Reference proteome</keyword>
<dbReference type="PANTHER" id="PTHR12458">
    <property type="entry name" value="ORF PROTEIN"/>
    <property type="match status" value="1"/>
</dbReference>
<dbReference type="InterPro" id="IPR040441">
    <property type="entry name" value="CFA20/CFAP20DC"/>
</dbReference>
<dbReference type="Pfam" id="PF05018">
    <property type="entry name" value="CFA20_dom"/>
    <property type="match status" value="1"/>
</dbReference>
<feature type="domain" description="CFA20" evidence="1">
    <location>
        <begin position="27"/>
        <end position="208"/>
    </location>
</feature>
<dbReference type="OrthoDB" id="10261083at2759"/>
<dbReference type="InterPro" id="IPR007714">
    <property type="entry name" value="CFA20_dom"/>
</dbReference>
<dbReference type="EMBL" id="JABXBU010002230">
    <property type="protein sequence ID" value="KAF8767365.1"/>
    <property type="molecule type" value="Genomic_DNA"/>
</dbReference>
<sequence length="238" mass="28524">MVLPVRILPIDWRRRRYIPQKKSKILQNTLQSGVATIFSSHGYDPLKYWSTHVEKGSIQRIRIPDMQGLVLELLSSSYCSTYISAPEDARMKICCNMPIMTMFVEYLNLPFTFEFQLRDSKKMKRRYRFSTCRMTSKLGTLTCHVPLHVRRGWNRIQVDLQDLTRWTYNSNYVEFLEIQIYANCRLRRIFFSDKLYNEDELPEDYLLKYPMELHMENDSIPFTLFPASLFKDWNYYGS</sequence>
<evidence type="ECO:0000313" key="3">
    <source>
        <dbReference type="Proteomes" id="UP000807504"/>
    </source>
</evidence>
<keyword evidence="2" id="KW-0282">Flagellum</keyword>
<evidence type="ECO:0000259" key="1">
    <source>
        <dbReference type="Pfam" id="PF05018"/>
    </source>
</evidence>
<comment type="caution">
    <text evidence="2">The sequence shown here is derived from an EMBL/GenBank/DDBJ whole genome shotgun (WGS) entry which is preliminary data.</text>
</comment>
<protein>
    <submittedName>
        <fullName evidence="2">Cilia- and flagella-associated protein 20 like protein</fullName>
    </submittedName>
</protein>
<organism evidence="2 3">
    <name type="scientific">Argiope bruennichi</name>
    <name type="common">Wasp spider</name>
    <name type="synonym">Aranea bruennichi</name>
    <dbReference type="NCBI Taxonomy" id="94029"/>
    <lineage>
        <taxon>Eukaryota</taxon>
        <taxon>Metazoa</taxon>
        <taxon>Ecdysozoa</taxon>
        <taxon>Arthropoda</taxon>
        <taxon>Chelicerata</taxon>
        <taxon>Arachnida</taxon>
        <taxon>Araneae</taxon>
        <taxon>Araneomorphae</taxon>
        <taxon>Entelegynae</taxon>
        <taxon>Araneoidea</taxon>
        <taxon>Araneidae</taxon>
        <taxon>Argiope</taxon>
    </lineage>
</organism>
<proteinExistence type="predicted"/>
<dbReference type="AlphaFoldDB" id="A0A8T0EAZ1"/>
<reference evidence="2" key="2">
    <citation type="submission" date="2020-06" db="EMBL/GenBank/DDBJ databases">
        <authorList>
            <person name="Sheffer M."/>
        </authorList>
    </citation>
    <scope>NUCLEOTIDE SEQUENCE</scope>
</reference>
<name>A0A8T0EAZ1_ARGBR</name>
<reference evidence="2" key="1">
    <citation type="journal article" date="2020" name="bioRxiv">
        <title>Chromosome-level reference genome of the European wasp spider Argiope bruennichi: a resource for studies on range expansion and evolutionary adaptation.</title>
        <authorList>
            <person name="Sheffer M.M."/>
            <person name="Hoppe A."/>
            <person name="Krehenwinkel H."/>
            <person name="Uhl G."/>
            <person name="Kuss A.W."/>
            <person name="Jensen L."/>
            <person name="Jensen C."/>
            <person name="Gillespie R.G."/>
            <person name="Hoff K.J."/>
            <person name="Prost S."/>
        </authorList>
    </citation>
    <scope>NUCLEOTIDE SEQUENCE</scope>
</reference>
<dbReference type="OMA" id="HMENDSI"/>
<gene>
    <name evidence="2" type="ORF">HNY73_020340</name>
</gene>
<evidence type="ECO:0000313" key="2">
    <source>
        <dbReference type="EMBL" id="KAF8767365.1"/>
    </source>
</evidence>
<keyword evidence="2" id="KW-0969">Cilium</keyword>
<keyword evidence="2" id="KW-0966">Cell projection</keyword>
<accession>A0A8T0EAZ1</accession>
<dbReference type="Proteomes" id="UP000807504">
    <property type="component" value="Unassembled WGS sequence"/>
</dbReference>